<dbReference type="AlphaFoldDB" id="A0A445L479"/>
<dbReference type="EMBL" id="QZWG01000004">
    <property type="protein sequence ID" value="RZC17987.1"/>
    <property type="molecule type" value="Genomic_DNA"/>
</dbReference>
<dbReference type="PANTHER" id="PTHR34467:SF7">
    <property type="entry name" value="TRANSMEMBRANE PROTEIN"/>
    <property type="match status" value="1"/>
</dbReference>
<keyword evidence="3" id="KW-1185">Reference proteome</keyword>
<name>A0A445L479_GLYSO</name>
<protein>
    <submittedName>
        <fullName evidence="2">Uncharacterized protein</fullName>
    </submittedName>
</protein>
<evidence type="ECO:0000313" key="3">
    <source>
        <dbReference type="Proteomes" id="UP000289340"/>
    </source>
</evidence>
<reference evidence="2 3" key="1">
    <citation type="submission" date="2018-09" db="EMBL/GenBank/DDBJ databases">
        <title>A high-quality reference genome of wild soybean provides a powerful tool to mine soybean genomes.</title>
        <authorList>
            <person name="Xie M."/>
            <person name="Chung C.Y.L."/>
            <person name="Li M.-W."/>
            <person name="Wong F.-L."/>
            <person name="Chan T.-F."/>
            <person name="Lam H.-M."/>
        </authorList>
    </citation>
    <scope>NUCLEOTIDE SEQUENCE [LARGE SCALE GENOMIC DNA]</scope>
    <source>
        <strain evidence="3">cv. W05</strain>
        <tissue evidence="2">Hypocotyl of etiolated seedlings</tissue>
    </source>
</reference>
<evidence type="ECO:0000256" key="1">
    <source>
        <dbReference type="SAM" id="Phobius"/>
    </source>
</evidence>
<feature type="transmembrane region" description="Helical" evidence="1">
    <location>
        <begin position="54"/>
        <end position="74"/>
    </location>
</feature>
<comment type="caution">
    <text evidence="2">The sequence shown here is derived from an EMBL/GenBank/DDBJ whole genome shotgun (WGS) entry which is preliminary data.</text>
</comment>
<organism evidence="2 3">
    <name type="scientific">Glycine soja</name>
    <name type="common">Wild soybean</name>
    <dbReference type="NCBI Taxonomy" id="3848"/>
    <lineage>
        <taxon>Eukaryota</taxon>
        <taxon>Viridiplantae</taxon>
        <taxon>Streptophyta</taxon>
        <taxon>Embryophyta</taxon>
        <taxon>Tracheophyta</taxon>
        <taxon>Spermatophyta</taxon>
        <taxon>Magnoliopsida</taxon>
        <taxon>eudicotyledons</taxon>
        <taxon>Gunneridae</taxon>
        <taxon>Pentapetalae</taxon>
        <taxon>rosids</taxon>
        <taxon>fabids</taxon>
        <taxon>Fabales</taxon>
        <taxon>Fabaceae</taxon>
        <taxon>Papilionoideae</taxon>
        <taxon>50 kb inversion clade</taxon>
        <taxon>NPAAA clade</taxon>
        <taxon>indigoferoid/millettioid clade</taxon>
        <taxon>Phaseoleae</taxon>
        <taxon>Glycine</taxon>
        <taxon>Glycine subgen. Soja</taxon>
    </lineage>
</organism>
<keyword evidence="1" id="KW-0472">Membrane</keyword>
<dbReference type="Proteomes" id="UP000289340">
    <property type="component" value="Chromosome 4"/>
</dbReference>
<keyword evidence="1" id="KW-1133">Transmembrane helix</keyword>
<sequence length="133" mass="14754">TLLLLGGVHHDKSSLLAKFKRLCSFLHFLAKTCICHVLSSNLTAHNKRNHIDTFVLVMALKINTLLLVLLLILIPLSSGLAEGFGENMHPTHGLLYKDGIKMNSRKLLVHDFVLDYDEAGPNPRHTKKPGKGP</sequence>
<keyword evidence="1" id="KW-0812">Transmembrane</keyword>
<accession>A0A445L479</accession>
<feature type="non-terminal residue" evidence="2">
    <location>
        <position position="1"/>
    </location>
</feature>
<gene>
    <name evidence="2" type="ORF">D0Y65_010604</name>
</gene>
<dbReference type="PANTHER" id="PTHR34467">
    <property type="entry name" value="TRANSMEMBRANE PROTEIN"/>
    <property type="match status" value="1"/>
</dbReference>
<evidence type="ECO:0000313" key="2">
    <source>
        <dbReference type="EMBL" id="RZC17987.1"/>
    </source>
</evidence>
<proteinExistence type="predicted"/>